<dbReference type="Gene3D" id="3.60.21.10">
    <property type="match status" value="1"/>
</dbReference>
<organism evidence="4">
    <name type="scientific">Paraconexibacter sp. AEG42_29</name>
    <dbReference type="NCBI Taxonomy" id="2997339"/>
    <lineage>
        <taxon>Bacteria</taxon>
        <taxon>Bacillati</taxon>
        <taxon>Actinomycetota</taxon>
        <taxon>Thermoleophilia</taxon>
        <taxon>Solirubrobacterales</taxon>
        <taxon>Paraconexibacteraceae</taxon>
        <taxon>Paraconexibacter</taxon>
    </lineage>
</organism>
<dbReference type="InterPro" id="IPR051918">
    <property type="entry name" value="STPP_CPPED1"/>
</dbReference>
<dbReference type="InterPro" id="IPR004843">
    <property type="entry name" value="Calcineurin-like_PHP"/>
</dbReference>
<evidence type="ECO:0000256" key="2">
    <source>
        <dbReference type="SAM" id="MobiDB-lite"/>
    </source>
</evidence>
<keyword evidence="4" id="KW-0378">Hydrolase</keyword>
<gene>
    <name evidence="4" type="primary">cpdA_2</name>
    <name evidence="4" type="ORF">DSM112329_00964</name>
</gene>
<evidence type="ECO:0000313" key="4">
    <source>
        <dbReference type="EMBL" id="XAY04135.1"/>
    </source>
</evidence>
<keyword evidence="1" id="KW-0732">Signal</keyword>
<feature type="domain" description="Calcineurin-like phosphoesterase" evidence="3">
    <location>
        <begin position="144"/>
        <end position="370"/>
    </location>
</feature>
<dbReference type="EMBL" id="CP114014">
    <property type="protein sequence ID" value="XAY04135.1"/>
    <property type="molecule type" value="Genomic_DNA"/>
</dbReference>
<feature type="region of interest" description="Disordered" evidence="2">
    <location>
        <begin position="456"/>
        <end position="475"/>
    </location>
</feature>
<dbReference type="SUPFAM" id="SSF56300">
    <property type="entry name" value="Metallo-dependent phosphatases"/>
    <property type="match status" value="1"/>
</dbReference>
<dbReference type="Pfam" id="PF00149">
    <property type="entry name" value="Metallophos"/>
    <property type="match status" value="1"/>
</dbReference>
<proteinExistence type="predicted"/>
<dbReference type="PROSITE" id="PS51318">
    <property type="entry name" value="TAT"/>
    <property type="match status" value="1"/>
</dbReference>
<dbReference type="InterPro" id="IPR029052">
    <property type="entry name" value="Metallo-depent_PP-like"/>
</dbReference>
<dbReference type="RefSeq" id="WP_354700679.1">
    <property type="nucleotide sequence ID" value="NZ_CP114014.1"/>
</dbReference>
<reference evidence="4" key="1">
    <citation type="submission" date="2022-12" db="EMBL/GenBank/DDBJ databases">
        <title>Paraconexibacter alkalitolerans sp. nov. and Baekduia alba sp. nov., isolated from soil and emended description of the genera Paraconexibacter (Chun et al., 2020) and Baekduia (An et al., 2020).</title>
        <authorList>
            <person name="Vieira S."/>
            <person name="Huber K.J."/>
            <person name="Geppert A."/>
            <person name="Wolf J."/>
            <person name="Neumann-Schaal M."/>
            <person name="Muesken M."/>
            <person name="Overmann J."/>
        </authorList>
    </citation>
    <scope>NUCLEOTIDE SEQUENCE</scope>
    <source>
        <strain evidence="4">AEG42_29</strain>
    </source>
</reference>
<dbReference type="KEGG" id="parq:DSM112329_00964"/>
<dbReference type="InterPro" id="IPR006311">
    <property type="entry name" value="TAT_signal"/>
</dbReference>
<dbReference type="InterPro" id="IPR008963">
    <property type="entry name" value="Purple_acid_Pase-like_N"/>
</dbReference>
<accession>A0AAU7ARC4</accession>
<dbReference type="EC" id="3.1.4.53" evidence="4"/>
<dbReference type="GO" id="GO:0003993">
    <property type="term" value="F:acid phosphatase activity"/>
    <property type="evidence" value="ECO:0007669"/>
    <property type="project" value="InterPro"/>
</dbReference>
<protein>
    <submittedName>
        <fullName evidence="4">3',5'-cyclic adenosine monophosphate phosphodiesterase CpdA</fullName>
        <ecNumber evidence="4">3.1.4.53</ecNumber>
    </submittedName>
</protein>
<dbReference type="SUPFAM" id="SSF49363">
    <property type="entry name" value="Purple acid phosphatase, N-terminal domain"/>
    <property type="match status" value="1"/>
</dbReference>
<name>A0AAU7ARC4_9ACTN</name>
<sequence>MDLDRRELLRTGALGAGAVLLGGGGLGALGRLASGAEAAAAVPNVLSGGLIPEVVTVTERAFQAWWLTDTPQDTTVVLRAPGKAPETRVLERDKLVHVATVDGLQPGTRYRYELRSGGRTIPTTLLHTGTVTTLTPPPGRLLATVALMNDLHIGEGCSGTIQTIAGQSFPPCNSGDRYAIRMTSAAIRALRTVRPKVDFVFANGDITAEARPGEMKTVFGILRRARIPFDVTRGNHDRRHRDSCLAGDNDCFREYAAPNSPLGEHAYHWARDIAPGVTAIGLDSCDPETGNGRLDRGGQLEFLEAELRRTAAAGRRVLLGFHHPVTLYQELTVLPPVLFGVSPILGGQDALDVIARHDHVSLVVHGHTHRNYVGYDGRSGYRTPFLENGAVKEYPGGFGLLRFYEGGVLRTFHRVAEPWCRDWIATTATQLFGRHPDYTRGPLSARAFTHRYDGKGFQPPASTVPGAPDLPFVGS</sequence>
<dbReference type="PANTHER" id="PTHR43143">
    <property type="entry name" value="METALLOPHOSPHOESTERASE, CALCINEURIN SUPERFAMILY"/>
    <property type="match status" value="1"/>
</dbReference>
<dbReference type="GO" id="GO:0004115">
    <property type="term" value="F:3',5'-cyclic-AMP phosphodiesterase activity"/>
    <property type="evidence" value="ECO:0007669"/>
    <property type="project" value="UniProtKB-EC"/>
</dbReference>
<evidence type="ECO:0000259" key="3">
    <source>
        <dbReference type="Pfam" id="PF00149"/>
    </source>
</evidence>
<evidence type="ECO:0000256" key="1">
    <source>
        <dbReference type="ARBA" id="ARBA00022729"/>
    </source>
</evidence>
<dbReference type="PANTHER" id="PTHR43143:SF1">
    <property type="entry name" value="SERINE_THREONINE-PROTEIN PHOSPHATASE CPPED1"/>
    <property type="match status" value="1"/>
</dbReference>
<dbReference type="AlphaFoldDB" id="A0AAU7ARC4"/>
<dbReference type="GO" id="GO:0046872">
    <property type="term" value="F:metal ion binding"/>
    <property type="evidence" value="ECO:0007669"/>
    <property type="project" value="InterPro"/>
</dbReference>